<dbReference type="EMBL" id="LSFN01000010">
    <property type="protein sequence ID" value="OAB75477.1"/>
    <property type="molecule type" value="Genomic_DNA"/>
</dbReference>
<dbReference type="RefSeq" id="WP_232510197.1">
    <property type="nucleotide sequence ID" value="NZ_LSFN01000010.1"/>
</dbReference>
<dbReference type="PANTHER" id="PTHR30151:SF0">
    <property type="entry name" value="ABC TRANSPORTER PERMEASE PROTEIN MJ0413-RELATED"/>
    <property type="match status" value="1"/>
</dbReference>
<evidence type="ECO:0000259" key="8">
    <source>
        <dbReference type="PROSITE" id="PS50928"/>
    </source>
</evidence>
<evidence type="ECO:0000313" key="10">
    <source>
        <dbReference type="Proteomes" id="UP000077134"/>
    </source>
</evidence>
<gene>
    <name evidence="9" type="ORF">PNBC_08630</name>
</gene>
<dbReference type="GO" id="GO:0055085">
    <property type="term" value="P:transmembrane transport"/>
    <property type="evidence" value="ECO:0007669"/>
    <property type="project" value="InterPro"/>
</dbReference>
<dbReference type="InterPro" id="IPR035906">
    <property type="entry name" value="MetI-like_sf"/>
</dbReference>
<evidence type="ECO:0000256" key="7">
    <source>
        <dbReference type="RuleBase" id="RU363032"/>
    </source>
</evidence>
<feature type="transmembrane region" description="Helical" evidence="7">
    <location>
        <begin position="46"/>
        <end position="65"/>
    </location>
</feature>
<dbReference type="PANTHER" id="PTHR30151">
    <property type="entry name" value="ALKANE SULFONATE ABC TRANSPORTER-RELATED, MEMBRANE SUBUNIT"/>
    <property type="match status" value="1"/>
</dbReference>
<feature type="transmembrane region" description="Helical" evidence="7">
    <location>
        <begin position="105"/>
        <end position="124"/>
    </location>
</feature>
<feature type="transmembrane region" description="Helical" evidence="7">
    <location>
        <begin position="201"/>
        <end position="222"/>
    </location>
</feature>
<comment type="similarity">
    <text evidence="7">Belongs to the binding-protein-dependent transport system permease family.</text>
</comment>
<keyword evidence="6 7" id="KW-0472">Membrane</keyword>
<protein>
    <submittedName>
        <fullName evidence="9">ABC transporter permease</fullName>
    </submittedName>
</protein>
<dbReference type="AlphaFoldDB" id="A0A167EF15"/>
<dbReference type="STRING" id="1763538.LPB68_06765"/>
<evidence type="ECO:0000256" key="2">
    <source>
        <dbReference type="ARBA" id="ARBA00022448"/>
    </source>
</evidence>
<reference evidence="9 10" key="1">
    <citation type="submission" date="2016-02" db="EMBL/GenBank/DDBJ databases">
        <title>Paenibacillus sp. LPB0068, isolated from Crassostrea gigas.</title>
        <authorList>
            <person name="Shin S.-K."/>
            <person name="Yi H."/>
        </authorList>
    </citation>
    <scope>NUCLEOTIDE SEQUENCE [LARGE SCALE GENOMIC DNA]</scope>
    <source>
        <strain evidence="9 10">LPB0068</strain>
    </source>
</reference>
<feature type="transmembrane region" description="Helical" evidence="7">
    <location>
        <begin position="77"/>
        <end position="99"/>
    </location>
</feature>
<dbReference type="Pfam" id="PF00528">
    <property type="entry name" value="BPD_transp_1"/>
    <property type="match status" value="1"/>
</dbReference>
<name>A0A167EF15_9BACL</name>
<keyword evidence="5 7" id="KW-1133">Transmembrane helix</keyword>
<feature type="domain" description="ABC transmembrane type-1" evidence="8">
    <location>
        <begin position="39"/>
        <end position="219"/>
    </location>
</feature>
<dbReference type="PROSITE" id="PS50928">
    <property type="entry name" value="ABC_TM1"/>
    <property type="match status" value="1"/>
</dbReference>
<keyword evidence="10" id="KW-1185">Reference proteome</keyword>
<dbReference type="Gene3D" id="1.10.3720.10">
    <property type="entry name" value="MetI-like"/>
    <property type="match status" value="1"/>
</dbReference>
<accession>A0A167EF15</accession>
<comment type="subcellular location">
    <subcellularLocation>
        <location evidence="1 7">Cell membrane</location>
        <topology evidence="1 7">Multi-pass membrane protein</topology>
    </subcellularLocation>
</comment>
<dbReference type="SUPFAM" id="SSF161098">
    <property type="entry name" value="MetI-like"/>
    <property type="match status" value="1"/>
</dbReference>
<feature type="transmembrane region" description="Helical" evidence="7">
    <location>
        <begin position="145"/>
        <end position="175"/>
    </location>
</feature>
<dbReference type="InterPro" id="IPR000515">
    <property type="entry name" value="MetI-like"/>
</dbReference>
<sequence length="231" mass="25956">MNVVWYIASWLMNHVILPNPVAVYSALAQLGGREIGLHVVYSLARIFIGVILGLIFGLLIGLLMGRSNFWNKLLDPVVYLTYPVPKIALLPVVMLFFGLGEGSKILMIMLILLFQVIISVRDGVRAIPNNTYDVLMSIGASNMQKFWHVTLPGALSVILSTIRISLGTAISILFFTEIYGTEHGMGYFIMDAWLRLDYPEMYAGILLFSIVGFGLFLLVDYLDVKFMKWRN</sequence>
<dbReference type="CDD" id="cd06261">
    <property type="entry name" value="TM_PBP2"/>
    <property type="match status" value="1"/>
</dbReference>
<dbReference type="GO" id="GO:0005886">
    <property type="term" value="C:plasma membrane"/>
    <property type="evidence" value="ECO:0007669"/>
    <property type="project" value="UniProtKB-SubCell"/>
</dbReference>
<comment type="caution">
    <text evidence="9">The sequence shown here is derived from an EMBL/GenBank/DDBJ whole genome shotgun (WGS) entry which is preliminary data.</text>
</comment>
<evidence type="ECO:0000256" key="3">
    <source>
        <dbReference type="ARBA" id="ARBA00022475"/>
    </source>
</evidence>
<evidence type="ECO:0000313" key="9">
    <source>
        <dbReference type="EMBL" id="OAB75477.1"/>
    </source>
</evidence>
<evidence type="ECO:0000256" key="1">
    <source>
        <dbReference type="ARBA" id="ARBA00004651"/>
    </source>
</evidence>
<evidence type="ECO:0000256" key="6">
    <source>
        <dbReference type="ARBA" id="ARBA00023136"/>
    </source>
</evidence>
<organism evidence="9 10">
    <name type="scientific">Paenibacillus crassostreae</name>
    <dbReference type="NCBI Taxonomy" id="1763538"/>
    <lineage>
        <taxon>Bacteria</taxon>
        <taxon>Bacillati</taxon>
        <taxon>Bacillota</taxon>
        <taxon>Bacilli</taxon>
        <taxon>Bacillales</taxon>
        <taxon>Paenibacillaceae</taxon>
        <taxon>Paenibacillus</taxon>
    </lineage>
</organism>
<evidence type="ECO:0000256" key="5">
    <source>
        <dbReference type="ARBA" id="ARBA00022989"/>
    </source>
</evidence>
<proteinExistence type="inferred from homology"/>
<keyword evidence="4 7" id="KW-0812">Transmembrane</keyword>
<evidence type="ECO:0000256" key="4">
    <source>
        <dbReference type="ARBA" id="ARBA00022692"/>
    </source>
</evidence>
<dbReference type="Proteomes" id="UP000077134">
    <property type="component" value="Unassembled WGS sequence"/>
</dbReference>
<keyword evidence="3" id="KW-1003">Cell membrane</keyword>
<keyword evidence="2 7" id="KW-0813">Transport</keyword>